<keyword evidence="3" id="KW-0274">FAD</keyword>
<dbReference type="GO" id="GO:0003955">
    <property type="term" value="F:NAD(P)H dehydrogenase (quinone) activity"/>
    <property type="evidence" value="ECO:0007669"/>
    <property type="project" value="TreeGrafter"/>
</dbReference>
<dbReference type="SUPFAM" id="SSF56042">
    <property type="entry name" value="PurM C-terminal domain-like"/>
    <property type="match status" value="1"/>
</dbReference>
<evidence type="ECO:0000256" key="3">
    <source>
        <dbReference type="ARBA" id="ARBA00022827"/>
    </source>
</evidence>
<accession>A0A4D7QHR7</accession>
<dbReference type="EMBL" id="CP039865">
    <property type="protein sequence ID" value="QCK86878.1"/>
    <property type="molecule type" value="Genomic_DNA"/>
</dbReference>
<dbReference type="PRINTS" id="PR00368">
    <property type="entry name" value="FADPNR"/>
</dbReference>
<gene>
    <name evidence="7" type="ORF">E8L99_14495</name>
</gene>
<dbReference type="NCBIfam" id="TIGR03169">
    <property type="entry name" value="Nterm_to_SelD"/>
    <property type="match status" value="1"/>
</dbReference>
<dbReference type="InterPro" id="IPR017584">
    <property type="entry name" value="Pyridine_nucleo_diS_OxRdtase_N"/>
</dbReference>
<keyword evidence="8" id="KW-1185">Reference proteome</keyword>
<feature type="domain" description="PurM-like C-terminal" evidence="5">
    <location>
        <begin position="527"/>
        <end position="695"/>
    </location>
</feature>
<reference evidence="7 8" key="1">
    <citation type="submission" date="2019-04" db="EMBL/GenBank/DDBJ databases">
        <title>Phreatobacter aquaticus sp. nov.</title>
        <authorList>
            <person name="Choi A."/>
            <person name="Baek K."/>
        </authorList>
    </citation>
    <scope>NUCLEOTIDE SEQUENCE [LARGE SCALE GENOMIC DNA]</scope>
    <source>
        <strain evidence="7 8">NMCR1094</strain>
    </source>
</reference>
<dbReference type="InterPro" id="IPR036676">
    <property type="entry name" value="PurM-like_C_sf"/>
</dbReference>
<dbReference type="PANTHER" id="PTHR42913:SF9">
    <property type="entry name" value="SLR1591 PROTEIN"/>
    <property type="match status" value="1"/>
</dbReference>
<dbReference type="InterPro" id="IPR023753">
    <property type="entry name" value="FAD/NAD-binding_dom"/>
</dbReference>
<dbReference type="KEGG" id="paqt:E8L99_14495"/>
<name>A0A4D7QHR7_9HYPH</name>
<evidence type="ECO:0000259" key="5">
    <source>
        <dbReference type="Pfam" id="PF02769"/>
    </source>
</evidence>
<evidence type="ECO:0000313" key="8">
    <source>
        <dbReference type="Proteomes" id="UP000298588"/>
    </source>
</evidence>
<evidence type="ECO:0000259" key="6">
    <source>
        <dbReference type="Pfam" id="PF07992"/>
    </source>
</evidence>
<dbReference type="InterPro" id="IPR036921">
    <property type="entry name" value="PurM-like_N_sf"/>
</dbReference>
<dbReference type="Gene3D" id="3.30.1330.10">
    <property type="entry name" value="PurM-like, N-terminal domain"/>
    <property type="match status" value="1"/>
</dbReference>
<dbReference type="OrthoDB" id="9767928at2"/>
<dbReference type="Proteomes" id="UP000298588">
    <property type="component" value="Chromosome"/>
</dbReference>
<proteinExistence type="predicted"/>
<keyword evidence="2" id="KW-0285">Flavoprotein</keyword>
<dbReference type="Pfam" id="PF07992">
    <property type="entry name" value="Pyr_redox_2"/>
    <property type="match status" value="1"/>
</dbReference>
<evidence type="ECO:0008006" key="9">
    <source>
        <dbReference type="Google" id="ProtNLM"/>
    </source>
</evidence>
<dbReference type="Gene3D" id="3.90.650.10">
    <property type="entry name" value="PurM-like C-terminal domain"/>
    <property type="match status" value="1"/>
</dbReference>
<keyword evidence="4" id="KW-0560">Oxidoreductase</keyword>
<feature type="domain" description="FAD/NAD(P)-binding" evidence="6">
    <location>
        <begin position="10"/>
        <end position="303"/>
    </location>
</feature>
<dbReference type="AlphaFoldDB" id="A0A4D7QHR7"/>
<evidence type="ECO:0000256" key="4">
    <source>
        <dbReference type="ARBA" id="ARBA00023002"/>
    </source>
</evidence>
<dbReference type="PRINTS" id="PR00469">
    <property type="entry name" value="PNDRDTASEII"/>
</dbReference>
<dbReference type="InterPro" id="IPR051169">
    <property type="entry name" value="NADH-Q_oxidoreductase"/>
</dbReference>
<protein>
    <recommendedName>
        <fullName evidence="9">Selenide, water dikinase SelD</fullName>
    </recommendedName>
</protein>
<sequence length="708" mass="74056">MTPVAQNPVSIVLVGGGHAHAVALASGLRAEAEAGIGLILVARDLAAPYSGMVPGVISEHYRPEDAHVDMLRLARAAGATMIHGSATGIDRERRLLLLADRPPLPYDILSLDVGIQPDTSAIVGADRATTVKPIAGLIEKVRRLVGASWEKGRIAVVGGGAAGVELAFALHKRFENARVVIVLVTRDDILPGQPNGMREAVRARLAERGIELVTGFPVARIDAGGLESADGRRIAADDVLLNTEAAAPAWFQGSGLDLDARGFLAVGPTLQSTNDARVFASGDCAAMVETPRPKAGVFAVRQGPVLAHNLIAAAYRLQGRGPRLKAYRPQRQALAILSTADGRAIAARGPFWAEGEWVWRWKDRLDTGFMQRLESVGARAFPAPVFADPSPRSLPALAFDRPQAWPGDIAISEAGGEVEATTVTAFGQFIDDHHLWAALAALSALGPLLAAGITPANLSVALCLGRLDERQAEAARAAAEAGMDWALKPHGVTLGPFVIAAGSEPSITVTATGRARPEVLMSLAGAKPNDVILVTRPIGSGLAFAADRLGQLAARDWIELQRQGRWSNGDAARILRQAGASACAHVGATGLGGALSALAAHSQVAASIRLGHLETIKGLPRLADSLCDRLVGGNGSLGQRVVGSHRLSAWESALLFAPEIVGGLVAAVPPEEWQQAYSDLVDAGQWAFIAGRFVERMPGLEGALLVSD</sequence>
<dbReference type="PANTHER" id="PTHR42913">
    <property type="entry name" value="APOPTOSIS-INDUCING FACTOR 1"/>
    <property type="match status" value="1"/>
</dbReference>
<organism evidence="7 8">
    <name type="scientific">Phreatobacter aquaticus</name>
    <dbReference type="NCBI Taxonomy" id="2570229"/>
    <lineage>
        <taxon>Bacteria</taxon>
        <taxon>Pseudomonadati</taxon>
        <taxon>Pseudomonadota</taxon>
        <taxon>Alphaproteobacteria</taxon>
        <taxon>Hyphomicrobiales</taxon>
        <taxon>Phreatobacteraceae</taxon>
        <taxon>Phreatobacter</taxon>
    </lineage>
</organism>
<evidence type="ECO:0000256" key="1">
    <source>
        <dbReference type="ARBA" id="ARBA00001974"/>
    </source>
</evidence>
<evidence type="ECO:0000313" key="7">
    <source>
        <dbReference type="EMBL" id="QCK86878.1"/>
    </source>
</evidence>
<dbReference type="InterPro" id="IPR010918">
    <property type="entry name" value="PurM-like_C_dom"/>
</dbReference>
<dbReference type="Gene3D" id="3.50.50.100">
    <property type="match status" value="1"/>
</dbReference>
<dbReference type="SUPFAM" id="SSF51905">
    <property type="entry name" value="FAD/NAD(P)-binding domain"/>
    <property type="match status" value="2"/>
</dbReference>
<dbReference type="GO" id="GO:0019646">
    <property type="term" value="P:aerobic electron transport chain"/>
    <property type="evidence" value="ECO:0007669"/>
    <property type="project" value="TreeGrafter"/>
</dbReference>
<dbReference type="SUPFAM" id="SSF55326">
    <property type="entry name" value="PurM N-terminal domain-like"/>
    <property type="match status" value="1"/>
</dbReference>
<dbReference type="Pfam" id="PF02769">
    <property type="entry name" value="AIRS_C"/>
    <property type="match status" value="1"/>
</dbReference>
<comment type="cofactor">
    <cofactor evidence="1">
        <name>FAD</name>
        <dbReference type="ChEBI" id="CHEBI:57692"/>
    </cofactor>
</comment>
<dbReference type="InterPro" id="IPR036188">
    <property type="entry name" value="FAD/NAD-bd_sf"/>
</dbReference>
<evidence type="ECO:0000256" key="2">
    <source>
        <dbReference type="ARBA" id="ARBA00022630"/>
    </source>
</evidence>